<protein>
    <submittedName>
        <fullName evidence="3">Na+/melibiose symporter-like transporter</fullName>
    </submittedName>
</protein>
<feature type="transmembrane region" description="Helical" evidence="2">
    <location>
        <begin position="199"/>
        <end position="217"/>
    </location>
</feature>
<dbReference type="GO" id="GO:0015293">
    <property type="term" value="F:symporter activity"/>
    <property type="evidence" value="ECO:0007669"/>
    <property type="project" value="InterPro"/>
</dbReference>
<accession>A0A2N3YIV6</accession>
<reference evidence="3 4" key="1">
    <citation type="submission" date="2017-12" db="EMBL/GenBank/DDBJ databases">
        <title>Sequencing the genomes of 1000 Actinobacteria strains.</title>
        <authorList>
            <person name="Klenk H.-P."/>
        </authorList>
    </citation>
    <scope>NUCLEOTIDE SEQUENCE [LARGE SCALE GENOMIC DNA]</scope>
    <source>
        <strain evidence="3 4">DSM 12806</strain>
    </source>
</reference>
<dbReference type="Proteomes" id="UP000233781">
    <property type="component" value="Unassembled WGS sequence"/>
</dbReference>
<dbReference type="InterPro" id="IPR039672">
    <property type="entry name" value="MFS_2"/>
</dbReference>
<dbReference type="AlphaFoldDB" id="A0A2N3YIV6"/>
<dbReference type="EMBL" id="PJNE01000001">
    <property type="protein sequence ID" value="PKW26773.1"/>
    <property type="molecule type" value="Genomic_DNA"/>
</dbReference>
<evidence type="ECO:0000313" key="4">
    <source>
        <dbReference type="Proteomes" id="UP000233781"/>
    </source>
</evidence>
<feature type="transmembrane region" description="Helical" evidence="2">
    <location>
        <begin position="312"/>
        <end position="331"/>
    </location>
</feature>
<dbReference type="Pfam" id="PF13347">
    <property type="entry name" value="MFS_2"/>
    <property type="match status" value="1"/>
</dbReference>
<dbReference type="GO" id="GO:0005886">
    <property type="term" value="C:plasma membrane"/>
    <property type="evidence" value="ECO:0007669"/>
    <property type="project" value="TreeGrafter"/>
</dbReference>
<dbReference type="PANTHER" id="PTHR11328">
    <property type="entry name" value="MAJOR FACILITATOR SUPERFAMILY DOMAIN-CONTAINING PROTEIN"/>
    <property type="match status" value="1"/>
</dbReference>
<evidence type="ECO:0000256" key="1">
    <source>
        <dbReference type="SAM" id="MobiDB-lite"/>
    </source>
</evidence>
<dbReference type="RefSeq" id="WP_101395291.1">
    <property type="nucleotide sequence ID" value="NZ_PJNE01000001.1"/>
</dbReference>
<proteinExistence type="predicted"/>
<evidence type="ECO:0000313" key="3">
    <source>
        <dbReference type="EMBL" id="PKW26773.1"/>
    </source>
</evidence>
<feature type="transmembrane region" description="Helical" evidence="2">
    <location>
        <begin position="337"/>
        <end position="360"/>
    </location>
</feature>
<feature type="transmembrane region" description="Helical" evidence="2">
    <location>
        <begin position="100"/>
        <end position="118"/>
    </location>
</feature>
<gene>
    <name evidence="3" type="ORF">ATL31_1595</name>
</gene>
<dbReference type="SUPFAM" id="SSF103473">
    <property type="entry name" value="MFS general substrate transporter"/>
    <property type="match status" value="1"/>
</dbReference>
<feature type="transmembrane region" description="Helical" evidence="2">
    <location>
        <begin position="249"/>
        <end position="268"/>
    </location>
</feature>
<name>A0A2N3YIV6_9MICO</name>
<sequence length="455" mass="46727">MTSDAAGRPTGRRAPTAPGPARALPASARRGYGLGSVATGSFGTVPGLLLLPYLTDRLGVAAGVAGLVVFLPKAWDVLLNPVAGRISDRSTHPGGRRRPFLLRAGLLLAVLFVLLFSGPTAPTGIATAWVVVAFLGCATAYAFFQVPYVAMPAEMTDDYDERTRLMTWRVAVLALAILVSGGLAPVVRDALGPTWGYRGVGLFVGALIAVGTLGAWWGTRTAPTSRAATAGGSLGDQLRVVASSREFRTLLGVFVLQALATGSMLAGVDYVARVLLGSPAASTVLFVCFVGPALLVTPLWQRVGRARGKRSGYLWGSLLLGLGALATLAAVPLGLAATAVTVAVVGVGYAACQMFPLAMLPDVAAADTARTGEDRAGTYTGVWTAGETLGLALGPFLYAGALTLGGYVSSTDAAAAQPASARTAIALGFTVVPAVLVALSLVLLRHYRPDREVAR</sequence>
<feature type="transmembrane region" description="Helical" evidence="2">
    <location>
        <begin position="124"/>
        <end position="144"/>
    </location>
</feature>
<feature type="transmembrane region" description="Helical" evidence="2">
    <location>
        <begin position="381"/>
        <end position="404"/>
    </location>
</feature>
<feature type="region of interest" description="Disordered" evidence="1">
    <location>
        <begin position="1"/>
        <end position="24"/>
    </location>
</feature>
<dbReference type="OrthoDB" id="3717977at2"/>
<feature type="transmembrane region" description="Helical" evidence="2">
    <location>
        <begin position="60"/>
        <end position="79"/>
    </location>
</feature>
<organism evidence="3 4">
    <name type="scientific">Phycicoccus duodecadis</name>
    <dbReference type="NCBI Taxonomy" id="173053"/>
    <lineage>
        <taxon>Bacteria</taxon>
        <taxon>Bacillati</taxon>
        <taxon>Actinomycetota</taxon>
        <taxon>Actinomycetes</taxon>
        <taxon>Micrococcales</taxon>
        <taxon>Intrasporangiaceae</taxon>
        <taxon>Phycicoccus</taxon>
    </lineage>
</organism>
<keyword evidence="2" id="KW-0472">Membrane</keyword>
<dbReference type="Gene3D" id="1.20.1250.20">
    <property type="entry name" value="MFS general substrate transporter like domains"/>
    <property type="match status" value="2"/>
</dbReference>
<dbReference type="InterPro" id="IPR036259">
    <property type="entry name" value="MFS_trans_sf"/>
</dbReference>
<evidence type="ECO:0000256" key="2">
    <source>
        <dbReference type="SAM" id="Phobius"/>
    </source>
</evidence>
<comment type="caution">
    <text evidence="3">The sequence shown here is derived from an EMBL/GenBank/DDBJ whole genome shotgun (WGS) entry which is preliminary data.</text>
</comment>
<dbReference type="PANTHER" id="PTHR11328:SF24">
    <property type="entry name" value="MAJOR FACILITATOR SUPERFAMILY (MFS) PROFILE DOMAIN-CONTAINING PROTEIN"/>
    <property type="match status" value="1"/>
</dbReference>
<feature type="transmembrane region" description="Helical" evidence="2">
    <location>
        <begin position="32"/>
        <end position="54"/>
    </location>
</feature>
<keyword evidence="2" id="KW-1133">Transmembrane helix</keyword>
<dbReference type="GO" id="GO:0008643">
    <property type="term" value="P:carbohydrate transport"/>
    <property type="evidence" value="ECO:0007669"/>
    <property type="project" value="InterPro"/>
</dbReference>
<keyword evidence="4" id="KW-1185">Reference proteome</keyword>
<feature type="transmembrane region" description="Helical" evidence="2">
    <location>
        <begin position="165"/>
        <end position="187"/>
    </location>
</feature>
<keyword evidence="2" id="KW-0812">Transmembrane</keyword>
<feature type="transmembrane region" description="Helical" evidence="2">
    <location>
        <begin position="280"/>
        <end position="300"/>
    </location>
</feature>
<feature type="transmembrane region" description="Helical" evidence="2">
    <location>
        <begin position="424"/>
        <end position="444"/>
    </location>
</feature>